<dbReference type="EMBL" id="FOKQ01000004">
    <property type="protein sequence ID" value="SFB84637.1"/>
    <property type="molecule type" value="Genomic_DNA"/>
</dbReference>
<feature type="transmembrane region" description="Helical" evidence="1">
    <location>
        <begin position="210"/>
        <end position="238"/>
    </location>
</feature>
<proteinExistence type="predicted"/>
<keyword evidence="1" id="KW-0472">Membrane</keyword>
<keyword evidence="1" id="KW-0812">Transmembrane</keyword>
<dbReference type="Proteomes" id="UP000182192">
    <property type="component" value="Unassembled WGS sequence"/>
</dbReference>
<sequence>MRMYRSLIFRSFRMKRVRNRLFIFLILLLDAFFSLMSLVFSDDPSKIKDNVMMFCVFSFMLAMLCGMIAGANNGVYRMDANTGWNQYIRVLPPTPLQQAVADLLIKLIYILIYGTIIMVYADFSDDHTGLHLMSYVMNIFLFFATIFVIIDTVYCFVVMFSKNRSQLEIMGLSAIVCGVIIIIKLCKLIGNIRMYSPVPPDHPLYGSSYYIFASYVGSGKVTAVAVSSFVISLGLYFLTLWRMHERREP</sequence>
<feature type="transmembrane region" description="Helical" evidence="1">
    <location>
        <begin position="135"/>
        <end position="157"/>
    </location>
</feature>
<evidence type="ECO:0000313" key="3">
    <source>
        <dbReference type="Proteomes" id="UP000182192"/>
    </source>
</evidence>
<organism evidence="2 3">
    <name type="scientific">Ruminococcus albus</name>
    <dbReference type="NCBI Taxonomy" id="1264"/>
    <lineage>
        <taxon>Bacteria</taxon>
        <taxon>Bacillati</taxon>
        <taxon>Bacillota</taxon>
        <taxon>Clostridia</taxon>
        <taxon>Eubacteriales</taxon>
        <taxon>Oscillospiraceae</taxon>
        <taxon>Ruminococcus</taxon>
    </lineage>
</organism>
<name>A0A1I1EC59_RUMAL</name>
<accession>A0A1I1EC59</accession>
<evidence type="ECO:0008006" key="4">
    <source>
        <dbReference type="Google" id="ProtNLM"/>
    </source>
</evidence>
<evidence type="ECO:0000256" key="1">
    <source>
        <dbReference type="SAM" id="Phobius"/>
    </source>
</evidence>
<protein>
    <recommendedName>
        <fullName evidence="4">ABC-2 family transporter protein</fullName>
    </recommendedName>
</protein>
<reference evidence="2 3" key="1">
    <citation type="submission" date="2016-10" db="EMBL/GenBank/DDBJ databases">
        <authorList>
            <person name="de Groot N.N."/>
        </authorList>
    </citation>
    <scope>NUCLEOTIDE SEQUENCE [LARGE SCALE GENOMIC DNA]</scope>
    <source>
        <strain evidence="2 3">AR67</strain>
    </source>
</reference>
<dbReference type="AlphaFoldDB" id="A0A1I1EC59"/>
<feature type="transmembrane region" description="Helical" evidence="1">
    <location>
        <begin position="103"/>
        <end position="123"/>
    </location>
</feature>
<feature type="transmembrane region" description="Helical" evidence="1">
    <location>
        <begin position="51"/>
        <end position="71"/>
    </location>
</feature>
<feature type="transmembrane region" description="Helical" evidence="1">
    <location>
        <begin position="169"/>
        <end position="190"/>
    </location>
</feature>
<evidence type="ECO:0000313" key="2">
    <source>
        <dbReference type="EMBL" id="SFB84637.1"/>
    </source>
</evidence>
<keyword evidence="1" id="KW-1133">Transmembrane helix</keyword>
<gene>
    <name evidence="2" type="ORF">SAMN02910406_00643</name>
</gene>